<keyword evidence="2" id="KW-0732">Signal</keyword>
<feature type="signal peptide" evidence="2">
    <location>
        <begin position="1"/>
        <end position="23"/>
    </location>
</feature>
<proteinExistence type="predicted"/>
<evidence type="ECO:0000256" key="1">
    <source>
        <dbReference type="SAM" id="MobiDB-lite"/>
    </source>
</evidence>
<accession>A0A422N333</accession>
<feature type="compositionally biased region" description="Basic and acidic residues" evidence="1">
    <location>
        <begin position="168"/>
        <end position="190"/>
    </location>
</feature>
<evidence type="ECO:0008006" key="5">
    <source>
        <dbReference type="Google" id="ProtNLM"/>
    </source>
</evidence>
<evidence type="ECO:0000313" key="4">
    <source>
        <dbReference type="Proteomes" id="UP000283634"/>
    </source>
</evidence>
<name>A0A422N333_TRYRA</name>
<feature type="compositionally biased region" description="Low complexity" evidence="1">
    <location>
        <begin position="229"/>
        <end position="250"/>
    </location>
</feature>
<feature type="chain" id="PRO_5019317789" description="Mucin-associated surface protein (MASP)" evidence="2">
    <location>
        <begin position="24"/>
        <end position="287"/>
    </location>
</feature>
<feature type="region of interest" description="Disordered" evidence="1">
    <location>
        <begin position="67"/>
        <end position="262"/>
    </location>
</feature>
<dbReference type="EMBL" id="MKGL01000360">
    <property type="protein sequence ID" value="RNE99854.1"/>
    <property type="molecule type" value="Genomic_DNA"/>
</dbReference>
<feature type="compositionally biased region" description="Polar residues" evidence="1">
    <location>
        <begin position="217"/>
        <end position="228"/>
    </location>
</feature>
<dbReference type="AlphaFoldDB" id="A0A422N333"/>
<comment type="caution">
    <text evidence="3">The sequence shown here is derived from an EMBL/GenBank/DDBJ whole genome shotgun (WGS) entry which is preliminary data.</text>
</comment>
<dbReference type="Proteomes" id="UP000283634">
    <property type="component" value="Unassembled WGS sequence"/>
</dbReference>
<feature type="compositionally biased region" description="Polar residues" evidence="1">
    <location>
        <begin position="145"/>
        <end position="163"/>
    </location>
</feature>
<evidence type="ECO:0000256" key="2">
    <source>
        <dbReference type="SAM" id="SignalP"/>
    </source>
</evidence>
<feature type="compositionally biased region" description="Low complexity" evidence="1">
    <location>
        <begin position="74"/>
        <end position="87"/>
    </location>
</feature>
<sequence length="287" mass="28837">MAGRALLVCALCVLCCAAGGVGAWDGGYCTESDWRDLRAVARDMTEEEIEGKYCSRKPEFVTRMRASVQEEGETVSGTTPGGMSSTGAREGTRGEVPVSQEGELPPRVDGNSQPAREKEKTEEDGTKGREEEQSREGAPAASLPPLQSHSQLQDAVQESTQASGPPKLGEDDGKAGGRGDDGKTEVDQRAKAGSSAEITQQAHSAGGGATASGRAGQPTTGDGSDTQTSVAAVGPGAAAGNAADAPKGSAKATHGDGDGSTAASHCISPLALLLLLACAAAAAMLAA</sequence>
<feature type="compositionally biased region" description="Basic and acidic residues" evidence="1">
    <location>
        <begin position="115"/>
        <end position="135"/>
    </location>
</feature>
<protein>
    <recommendedName>
        <fullName evidence="5">Mucin-associated surface protein (MASP)</fullName>
    </recommendedName>
</protein>
<evidence type="ECO:0000313" key="3">
    <source>
        <dbReference type="EMBL" id="RNE99854.1"/>
    </source>
</evidence>
<keyword evidence="4" id="KW-1185">Reference proteome</keyword>
<dbReference type="OMA" id="DGGYCTE"/>
<dbReference type="GeneID" id="40331913"/>
<gene>
    <name evidence="3" type="ORF">TraAM80_07980</name>
</gene>
<dbReference type="RefSeq" id="XP_029235428.1">
    <property type="nucleotide sequence ID" value="XM_029384746.1"/>
</dbReference>
<organism evidence="3 4">
    <name type="scientific">Trypanosoma rangeli</name>
    <dbReference type="NCBI Taxonomy" id="5698"/>
    <lineage>
        <taxon>Eukaryota</taxon>
        <taxon>Discoba</taxon>
        <taxon>Euglenozoa</taxon>
        <taxon>Kinetoplastea</taxon>
        <taxon>Metakinetoplastina</taxon>
        <taxon>Trypanosomatida</taxon>
        <taxon>Trypanosomatidae</taxon>
        <taxon>Trypanosoma</taxon>
        <taxon>Herpetosoma</taxon>
    </lineage>
</organism>
<reference evidence="3 4" key="1">
    <citation type="journal article" date="2018" name="BMC Genomics">
        <title>Genomic comparison of Trypanosoma conorhini and Trypanosoma rangeli to Trypanosoma cruzi strains of high and low virulence.</title>
        <authorList>
            <person name="Bradwell K.R."/>
            <person name="Koparde V.N."/>
            <person name="Matveyev A.V."/>
            <person name="Serrano M.G."/>
            <person name="Alves J.M."/>
            <person name="Parikh H."/>
            <person name="Huang B."/>
            <person name="Lee V."/>
            <person name="Espinosa-Alvarez O."/>
            <person name="Ortiz P.A."/>
            <person name="Costa-Martins A.G."/>
            <person name="Teixeira M.M."/>
            <person name="Buck G.A."/>
        </authorList>
    </citation>
    <scope>NUCLEOTIDE SEQUENCE [LARGE SCALE GENOMIC DNA]</scope>
    <source>
        <strain evidence="3 4">AM80</strain>
    </source>
</reference>